<evidence type="ECO:0000313" key="2">
    <source>
        <dbReference type="Proteomes" id="UP000823660"/>
    </source>
</evidence>
<dbReference type="PROSITE" id="PS51257">
    <property type="entry name" value="PROKAR_LIPOPROTEIN"/>
    <property type="match status" value="1"/>
</dbReference>
<evidence type="ECO:0000313" key="1">
    <source>
        <dbReference type="EMBL" id="MBO8467620.1"/>
    </source>
</evidence>
<evidence type="ECO:0008006" key="3">
    <source>
        <dbReference type="Google" id="ProtNLM"/>
    </source>
</evidence>
<dbReference type="AlphaFoldDB" id="A0A9D9I8J9"/>
<reference evidence="1" key="2">
    <citation type="journal article" date="2021" name="PeerJ">
        <title>Extensive microbial diversity within the chicken gut microbiome revealed by metagenomics and culture.</title>
        <authorList>
            <person name="Gilroy R."/>
            <person name="Ravi A."/>
            <person name="Getino M."/>
            <person name="Pursley I."/>
            <person name="Horton D.L."/>
            <person name="Alikhan N.F."/>
            <person name="Baker D."/>
            <person name="Gharbi K."/>
            <person name="Hall N."/>
            <person name="Watson M."/>
            <person name="Adriaenssens E.M."/>
            <person name="Foster-Nyarko E."/>
            <person name="Jarju S."/>
            <person name="Secka A."/>
            <person name="Antonio M."/>
            <person name="Oren A."/>
            <person name="Chaudhuri R.R."/>
            <person name="La Ragione R."/>
            <person name="Hildebrand F."/>
            <person name="Pallen M.J."/>
        </authorList>
    </citation>
    <scope>NUCLEOTIDE SEQUENCE</scope>
    <source>
        <strain evidence="1">B1-15692</strain>
    </source>
</reference>
<accession>A0A9D9I8J9</accession>
<organism evidence="1 2">
    <name type="scientific">Candidatus Cryptobacteroides faecipullorum</name>
    <dbReference type="NCBI Taxonomy" id="2840764"/>
    <lineage>
        <taxon>Bacteria</taxon>
        <taxon>Pseudomonadati</taxon>
        <taxon>Bacteroidota</taxon>
        <taxon>Bacteroidia</taxon>
        <taxon>Bacteroidales</taxon>
        <taxon>Candidatus Cryptobacteroides</taxon>
    </lineage>
</organism>
<reference evidence="1" key="1">
    <citation type="submission" date="2020-10" db="EMBL/GenBank/DDBJ databases">
        <authorList>
            <person name="Gilroy R."/>
        </authorList>
    </citation>
    <scope>NUCLEOTIDE SEQUENCE</scope>
    <source>
        <strain evidence="1">B1-15692</strain>
    </source>
</reference>
<dbReference type="Proteomes" id="UP000823660">
    <property type="component" value="Unassembled WGS sequence"/>
</dbReference>
<dbReference type="EMBL" id="JADIMH010000045">
    <property type="protein sequence ID" value="MBO8467620.1"/>
    <property type="molecule type" value="Genomic_DNA"/>
</dbReference>
<gene>
    <name evidence="1" type="ORF">IAB99_07645</name>
</gene>
<proteinExistence type="predicted"/>
<protein>
    <recommendedName>
        <fullName evidence="3">Lipoprotein</fullName>
    </recommendedName>
</protein>
<name>A0A9D9I8J9_9BACT</name>
<comment type="caution">
    <text evidence="1">The sequence shown here is derived from an EMBL/GenBank/DDBJ whole genome shotgun (WGS) entry which is preliminary data.</text>
</comment>
<sequence>MKKSFYVFLLPLLLLSCSKEEDDSLEKITDTIVGRYVCRSATIQGRLLDINGDGTAGDDMVAEFEGFELAYQRITEEPVRIFPVKEYETDESFHIEIPKQRVDYDKRSGKYIIKDMYIGDSMFIGFKYSVDRSGKINTAAYNEGNGDDLGGEYDDMIYLIDYQGNSARSLTFDQEGGFEAVIDCTCYDFATDEVVTVPVLFVYERVSYSLD</sequence>